<dbReference type="SUPFAM" id="SSF81296">
    <property type="entry name" value="E set domains"/>
    <property type="match status" value="1"/>
</dbReference>
<reference evidence="6" key="2">
    <citation type="submission" date="2023-03" db="EMBL/GenBank/DDBJ databases">
        <authorList>
            <person name="Zajac M."/>
            <person name="Kwit R."/>
            <person name="Wasyl D."/>
        </authorList>
    </citation>
    <scope>NUCLEOTIDE SEQUENCE</scope>
    <source>
        <strain evidence="6">691B_2</strain>
    </source>
</reference>
<dbReference type="InterPro" id="IPR003610">
    <property type="entry name" value="CBM5/12"/>
</dbReference>
<comment type="caution">
    <text evidence="6">The sequence shown here is derived from an EMBL/GenBank/DDBJ whole genome shotgun (WGS) entry which is preliminary data.</text>
</comment>
<dbReference type="SUPFAM" id="SSF49265">
    <property type="entry name" value="Fibronectin type III"/>
    <property type="match status" value="1"/>
</dbReference>
<dbReference type="GO" id="GO:0030246">
    <property type="term" value="F:carbohydrate binding"/>
    <property type="evidence" value="ECO:0007669"/>
    <property type="project" value="InterPro"/>
</dbReference>
<gene>
    <name evidence="6" type="ORF">P0E79_15265</name>
</gene>
<evidence type="ECO:0000256" key="1">
    <source>
        <dbReference type="ARBA" id="ARBA00022729"/>
    </source>
</evidence>
<feature type="chain" id="PRO_5043644867" evidence="4">
    <location>
        <begin position="27"/>
        <end position="452"/>
    </location>
</feature>
<dbReference type="CDD" id="cd21177">
    <property type="entry name" value="LPMO_AA10"/>
    <property type="match status" value="1"/>
</dbReference>
<keyword evidence="6" id="KW-0503">Monooxygenase</keyword>
<dbReference type="InterPro" id="IPR013783">
    <property type="entry name" value="Ig-like_fold"/>
</dbReference>
<feature type="signal peptide" evidence="4">
    <location>
        <begin position="1"/>
        <end position="26"/>
    </location>
</feature>
<dbReference type="Gene3D" id="2.70.50.50">
    <property type="entry name" value="chitin-binding protein cbp21"/>
    <property type="match status" value="1"/>
</dbReference>
<dbReference type="PANTHER" id="PTHR34823">
    <property type="entry name" value="GLCNAC-BINDING PROTEIN A"/>
    <property type="match status" value="1"/>
</dbReference>
<dbReference type="InterPro" id="IPR036116">
    <property type="entry name" value="FN3_sf"/>
</dbReference>
<dbReference type="InterPro" id="IPR014756">
    <property type="entry name" value="Ig_E-set"/>
</dbReference>
<protein>
    <submittedName>
        <fullName evidence="6">Lytic polysaccharide monooxygenase</fullName>
    </submittedName>
</protein>
<proteinExistence type="predicted"/>
<evidence type="ECO:0000313" key="6">
    <source>
        <dbReference type="EMBL" id="MDN3193827.1"/>
    </source>
</evidence>
<dbReference type="PANTHER" id="PTHR34823:SF1">
    <property type="entry name" value="CHITIN-BINDING TYPE-4 DOMAIN-CONTAINING PROTEIN"/>
    <property type="match status" value="1"/>
</dbReference>
<keyword evidence="6" id="KW-0560">Oxidoreductase</keyword>
<dbReference type="CDD" id="cd00063">
    <property type="entry name" value="FN3"/>
    <property type="match status" value="2"/>
</dbReference>
<dbReference type="GO" id="GO:0004553">
    <property type="term" value="F:hydrolase activity, hydrolyzing O-glycosyl compounds"/>
    <property type="evidence" value="ECO:0007669"/>
    <property type="project" value="InterPro"/>
</dbReference>
<dbReference type="Pfam" id="PF00041">
    <property type="entry name" value="fn3"/>
    <property type="match status" value="1"/>
</dbReference>
<keyword evidence="2" id="KW-0378">Hydrolase</keyword>
<dbReference type="SMART" id="SM00060">
    <property type="entry name" value="FN3"/>
    <property type="match status" value="2"/>
</dbReference>
<evidence type="ECO:0000256" key="2">
    <source>
        <dbReference type="ARBA" id="ARBA00022801"/>
    </source>
</evidence>
<feature type="domain" description="Fibronectin type-III" evidence="5">
    <location>
        <begin position="217"/>
        <end position="299"/>
    </location>
</feature>
<dbReference type="GO" id="GO:0005975">
    <property type="term" value="P:carbohydrate metabolic process"/>
    <property type="evidence" value="ECO:0007669"/>
    <property type="project" value="InterPro"/>
</dbReference>
<organism evidence="6 7">
    <name type="scientific">Enterococcus faecalis</name>
    <name type="common">Streptococcus faecalis</name>
    <dbReference type="NCBI Taxonomy" id="1351"/>
    <lineage>
        <taxon>Bacteria</taxon>
        <taxon>Bacillati</taxon>
        <taxon>Bacillota</taxon>
        <taxon>Bacilli</taxon>
        <taxon>Lactobacillales</taxon>
        <taxon>Enterococcaceae</taxon>
        <taxon>Enterococcus</taxon>
    </lineage>
</organism>
<evidence type="ECO:0000256" key="3">
    <source>
        <dbReference type="ARBA" id="ARBA00023326"/>
    </source>
</evidence>
<dbReference type="Pfam" id="PF03067">
    <property type="entry name" value="LPMO_10"/>
    <property type="match status" value="1"/>
</dbReference>
<dbReference type="Pfam" id="PF02839">
    <property type="entry name" value="CBM_5_12"/>
    <property type="match status" value="1"/>
</dbReference>
<dbReference type="PROSITE" id="PS50853">
    <property type="entry name" value="FN3"/>
    <property type="match status" value="2"/>
</dbReference>
<evidence type="ECO:0000259" key="5">
    <source>
        <dbReference type="PROSITE" id="PS50853"/>
    </source>
</evidence>
<dbReference type="Proteomes" id="UP001173174">
    <property type="component" value="Unassembled WGS sequence"/>
</dbReference>
<dbReference type="GO" id="GO:0004497">
    <property type="term" value="F:monooxygenase activity"/>
    <property type="evidence" value="ECO:0007669"/>
    <property type="project" value="UniProtKB-KW"/>
</dbReference>
<evidence type="ECO:0000256" key="4">
    <source>
        <dbReference type="SAM" id="SignalP"/>
    </source>
</evidence>
<dbReference type="RefSeq" id="WP_289870297.1">
    <property type="nucleotide sequence ID" value="NZ_JAREWH010000037.1"/>
</dbReference>
<dbReference type="GO" id="GO:0005576">
    <property type="term" value="C:extracellular region"/>
    <property type="evidence" value="ECO:0007669"/>
    <property type="project" value="InterPro"/>
</dbReference>
<dbReference type="Gene3D" id="2.10.10.20">
    <property type="entry name" value="Carbohydrate-binding module superfamily 5/12"/>
    <property type="match status" value="1"/>
</dbReference>
<dbReference type="EMBL" id="JAREWH010000037">
    <property type="protein sequence ID" value="MDN3193827.1"/>
    <property type="molecule type" value="Genomic_DNA"/>
</dbReference>
<dbReference type="InterPro" id="IPR003961">
    <property type="entry name" value="FN3_dom"/>
</dbReference>
<sequence>MKKKILGSLFMATCLMGGTLLNTASADAHGYVATPPARGYQGKLDMTTLGWTEALNLYGKVITNPQSLEAPKGFPEQGPADGRIASANGGLGQIGDYVLDNQTSDRWKKTDINTGANTFTWHYTAAHKTTKWHYYMTKPGWNQNAPLNREELELIGTINHDGSAASNNLSHTINIPENRVGYHVILAVWDVADTSNAFYNVIDVNVKNAGIPILLTKPTNIKVTNITKHTSTLSWDAQTTARAYNVYRDGSKIATIKENYFEDRHLTLSTEYKYEIEAIGQSGELSEKSEAISVKTLDESAKEAPTAPSGLHSMGETEESISLMWNKSTHSSGIKTYEIYRDNLLIGETTATHYKDSGLTAATAYKYQVKAISNDGSESQLSNELAVTTKKSDNSSTEYREFKLGSLFKPELYTKDEVVSYQGKNYVSLVTHYNYGDASWNPAEALSLFRAK</sequence>
<dbReference type="AlphaFoldDB" id="A0AAW7KNT8"/>
<dbReference type="SUPFAM" id="SSF51055">
    <property type="entry name" value="Carbohydrate binding domain"/>
    <property type="match status" value="1"/>
</dbReference>
<name>A0AAW7KNT8_ENTFL</name>
<keyword evidence="3" id="KW-0624">Polysaccharide degradation</keyword>
<reference evidence="6" key="1">
    <citation type="journal article" date="2023" name="Pathogens">
        <title>Prevalence of Enterococcus spp. and the Whole-Genome Characteristics of Enterococcus faecium and Enterococcus faecalis Strains Isolated from Free-Living Birds in Poland.</title>
        <authorList>
            <person name="Kwit R."/>
            <person name="Zajac M."/>
            <person name="Smialowska-Weglinska A."/>
            <person name="Skarzynska M."/>
            <person name="Bomba A."/>
            <person name="Lalak A."/>
            <person name="Skrzypiec E."/>
            <person name="Wojdat D."/>
            <person name="Koza W."/>
            <person name="Mikos-Wojewoda E."/>
            <person name="Pasim P."/>
            <person name="Skora M."/>
            <person name="Polak M."/>
            <person name="Wiacek J."/>
            <person name="Wasyl D."/>
        </authorList>
    </citation>
    <scope>NUCLEOTIDE SEQUENCE</scope>
    <source>
        <strain evidence="6">691B_2</strain>
    </source>
</reference>
<keyword evidence="1 4" id="KW-0732">Signal</keyword>
<accession>A0AAW7KNT8</accession>
<evidence type="ECO:0000313" key="7">
    <source>
        <dbReference type="Proteomes" id="UP001173174"/>
    </source>
</evidence>
<dbReference type="Gene3D" id="2.60.40.10">
    <property type="entry name" value="Immunoglobulins"/>
    <property type="match status" value="2"/>
</dbReference>
<dbReference type="InterPro" id="IPR051024">
    <property type="entry name" value="GlcNAc_Chitin_IntDeg"/>
</dbReference>
<dbReference type="InterPro" id="IPR036573">
    <property type="entry name" value="CBM_sf_5/12"/>
</dbReference>
<feature type="domain" description="Fibronectin type-III" evidence="5">
    <location>
        <begin position="307"/>
        <end position="392"/>
    </location>
</feature>
<dbReference type="InterPro" id="IPR004302">
    <property type="entry name" value="Cellulose/chitin-bd_N"/>
</dbReference>
<keyword evidence="3" id="KW-0119">Carbohydrate metabolism</keyword>